<dbReference type="InterPro" id="IPR036754">
    <property type="entry name" value="YbaK/aa-tRNA-synt-asso_dom_sf"/>
</dbReference>
<feature type="compositionally biased region" description="Basic and acidic residues" evidence="1">
    <location>
        <begin position="229"/>
        <end position="241"/>
    </location>
</feature>
<name>A0A8X8YJH3_SALSN</name>
<keyword evidence="3" id="KW-1185">Reference proteome</keyword>
<dbReference type="AlphaFoldDB" id="A0A8X8YJH3"/>
<evidence type="ECO:0000313" key="3">
    <source>
        <dbReference type="Proteomes" id="UP000298416"/>
    </source>
</evidence>
<sequence>MGKIQPALHWRGYGFHQGAAPCSFTGSLSLLLIIHHIVQLLQWSEACFSQYEHPVVLTVEAQAKYVGNMKGALRQETEILYRFYFGGHRVLSQRLGLGKGGVRMAPEEALSEILHVPLGCVTPFALVNESARYISFFSGFMYVLQVFTASFWNKGFKSQECCFFDPLSNDMSIALNAHDLDKFLNSIGKTPAYVDLEATPTVGKDQPPDLASLVPSDALISADPPVTKESSKGLEKNHTSADKQPVIVAGAKPAKPSNASTKEKPSGTMNSSITYADPNKFVDEILEKTRTIVLSEIKEDENIEKYRELLATIVLNNISKQLGMELKNLAVSLKCPQYSYYTIFKNMAYTEGFKEGIHHQPKRM</sequence>
<dbReference type="Proteomes" id="UP000298416">
    <property type="component" value="Unassembled WGS sequence"/>
</dbReference>
<dbReference type="EMBL" id="PNBA02000002">
    <property type="protein sequence ID" value="KAG6432624.1"/>
    <property type="molecule type" value="Genomic_DNA"/>
</dbReference>
<organism evidence="2">
    <name type="scientific">Salvia splendens</name>
    <name type="common">Scarlet sage</name>
    <dbReference type="NCBI Taxonomy" id="180675"/>
    <lineage>
        <taxon>Eukaryota</taxon>
        <taxon>Viridiplantae</taxon>
        <taxon>Streptophyta</taxon>
        <taxon>Embryophyta</taxon>
        <taxon>Tracheophyta</taxon>
        <taxon>Spermatophyta</taxon>
        <taxon>Magnoliopsida</taxon>
        <taxon>eudicotyledons</taxon>
        <taxon>Gunneridae</taxon>
        <taxon>Pentapetalae</taxon>
        <taxon>asterids</taxon>
        <taxon>lamiids</taxon>
        <taxon>Lamiales</taxon>
        <taxon>Lamiaceae</taxon>
        <taxon>Nepetoideae</taxon>
        <taxon>Mentheae</taxon>
        <taxon>Salviinae</taxon>
        <taxon>Salvia</taxon>
        <taxon>Salvia subgen. Calosphace</taxon>
        <taxon>core Calosphace</taxon>
    </lineage>
</organism>
<gene>
    <name evidence="2" type="ORF">SASPL_104205</name>
</gene>
<feature type="region of interest" description="Disordered" evidence="1">
    <location>
        <begin position="225"/>
        <end position="272"/>
    </location>
</feature>
<reference evidence="2" key="1">
    <citation type="submission" date="2018-01" db="EMBL/GenBank/DDBJ databases">
        <authorList>
            <person name="Mao J.F."/>
        </authorList>
    </citation>
    <scope>NUCLEOTIDE SEQUENCE</scope>
    <source>
        <strain evidence="2">Huo1</strain>
        <tissue evidence="2">Leaf</tissue>
    </source>
</reference>
<accession>A0A8X8YJH3</accession>
<proteinExistence type="predicted"/>
<dbReference type="GO" id="GO:0002161">
    <property type="term" value="F:aminoacyl-tRNA deacylase activity"/>
    <property type="evidence" value="ECO:0007669"/>
    <property type="project" value="InterPro"/>
</dbReference>
<dbReference type="PANTHER" id="PTHR31423">
    <property type="entry name" value="YBAK DOMAIN-CONTAINING PROTEIN"/>
    <property type="match status" value="1"/>
</dbReference>
<comment type="caution">
    <text evidence="2">The sequence shown here is derived from an EMBL/GenBank/DDBJ whole genome shotgun (WGS) entry which is preliminary data.</text>
</comment>
<protein>
    <submittedName>
        <fullName evidence="2">Uncharacterized protein</fullName>
    </submittedName>
</protein>
<evidence type="ECO:0000256" key="1">
    <source>
        <dbReference type="SAM" id="MobiDB-lite"/>
    </source>
</evidence>
<dbReference type="SUPFAM" id="SSF55826">
    <property type="entry name" value="YbaK/ProRS associated domain"/>
    <property type="match status" value="1"/>
</dbReference>
<reference evidence="2" key="2">
    <citation type="submission" date="2020-08" db="EMBL/GenBank/DDBJ databases">
        <title>Plant Genome Project.</title>
        <authorList>
            <person name="Zhang R.-G."/>
        </authorList>
    </citation>
    <scope>NUCLEOTIDE SEQUENCE</scope>
    <source>
        <strain evidence="2">Huo1</strain>
        <tissue evidence="2">Leaf</tissue>
    </source>
</reference>
<dbReference type="InterPro" id="IPR040285">
    <property type="entry name" value="ProX/PRXD1"/>
</dbReference>
<dbReference type="Gene3D" id="3.90.960.10">
    <property type="entry name" value="YbaK/aminoacyl-tRNA synthetase-associated domain"/>
    <property type="match status" value="1"/>
</dbReference>
<dbReference type="PANTHER" id="PTHR31423:SF3">
    <property type="entry name" value="PROLYL-TRNA SYNTHETASE ASSOCIATED DOMAIN-CONTAINING PROTEIN 1-RELATED"/>
    <property type="match status" value="1"/>
</dbReference>
<evidence type="ECO:0000313" key="2">
    <source>
        <dbReference type="EMBL" id="KAG6432624.1"/>
    </source>
</evidence>